<keyword evidence="3 6" id="KW-0240">DNA-directed RNA polymerase</keyword>
<keyword evidence="5" id="KW-0539">Nucleus</keyword>
<evidence type="ECO:0000313" key="6">
    <source>
        <dbReference type="EMBL" id="GFA01312.1"/>
    </source>
</evidence>
<organism evidence="6">
    <name type="scientific">Tanacetum cinerariifolium</name>
    <name type="common">Dalmatian daisy</name>
    <name type="synonym">Chrysanthemum cinerariifolium</name>
    <dbReference type="NCBI Taxonomy" id="118510"/>
    <lineage>
        <taxon>Eukaryota</taxon>
        <taxon>Viridiplantae</taxon>
        <taxon>Streptophyta</taxon>
        <taxon>Embryophyta</taxon>
        <taxon>Tracheophyta</taxon>
        <taxon>Spermatophyta</taxon>
        <taxon>Magnoliopsida</taxon>
        <taxon>eudicotyledons</taxon>
        <taxon>Gunneridae</taxon>
        <taxon>Pentapetalae</taxon>
        <taxon>asterids</taxon>
        <taxon>campanulids</taxon>
        <taxon>Asterales</taxon>
        <taxon>Asteraceae</taxon>
        <taxon>Asteroideae</taxon>
        <taxon>Anthemideae</taxon>
        <taxon>Anthemidinae</taxon>
        <taxon>Tanacetum</taxon>
    </lineage>
</organism>
<reference evidence="6" key="1">
    <citation type="journal article" date="2019" name="Sci. Rep.">
        <title>Draft genome of Tanacetum cinerariifolium, the natural source of mosquito coil.</title>
        <authorList>
            <person name="Yamashiro T."/>
            <person name="Shiraishi A."/>
            <person name="Satake H."/>
            <person name="Nakayama K."/>
        </authorList>
    </citation>
    <scope>NUCLEOTIDE SEQUENCE</scope>
</reference>
<gene>
    <name evidence="6" type="ORF">Tci_573284</name>
</gene>
<dbReference type="Gene3D" id="1.10.10.10">
    <property type="entry name" value="Winged helix-like DNA-binding domain superfamily/Winged helix DNA-binding domain"/>
    <property type="match status" value="1"/>
</dbReference>
<name>A0A699J0M1_TANCI</name>
<dbReference type="Pfam" id="PF05158">
    <property type="entry name" value="RNA_pol_Rpc34"/>
    <property type="match status" value="1"/>
</dbReference>
<dbReference type="EMBL" id="BKCJ010355688">
    <property type="protein sequence ID" value="GFA01312.1"/>
    <property type="molecule type" value="Genomic_DNA"/>
</dbReference>
<dbReference type="PANTHER" id="PTHR12780">
    <property type="entry name" value="RNA POLYMERASE III DNA DIRECTED , 39KD SUBUNIT-RELATED"/>
    <property type="match status" value="1"/>
</dbReference>
<keyword evidence="4" id="KW-0804">Transcription</keyword>
<evidence type="ECO:0000256" key="1">
    <source>
        <dbReference type="ARBA" id="ARBA00004123"/>
    </source>
</evidence>
<dbReference type="GO" id="GO:0006383">
    <property type="term" value="P:transcription by RNA polymerase III"/>
    <property type="evidence" value="ECO:0007669"/>
    <property type="project" value="InterPro"/>
</dbReference>
<accession>A0A699J0M1</accession>
<evidence type="ECO:0000256" key="2">
    <source>
        <dbReference type="ARBA" id="ARBA00011038"/>
    </source>
</evidence>
<dbReference type="InterPro" id="IPR036388">
    <property type="entry name" value="WH-like_DNA-bd_sf"/>
</dbReference>
<dbReference type="InterPro" id="IPR016049">
    <property type="entry name" value="RNA_pol_Rpc34-like"/>
</dbReference>
<dbReference type="InterPro" id="IPR036390">
    <property type="entry name" value="WH_DNA-bd_sf"/>
</dbReference>
<evidence type="ECO:0000256" key="4">
    <source>
        <dbReference type="ARBA" id="ARBA00023163"/>
    </source>
</evidence>
<proteinExistence type="inferred from homology"/>
<sequence length="100" mass="10985">MSKSRKGPTQPAPLTPHDRDVLNLIKGKGDQAILVNNIPRETGLSPPIVTKCIKSLLSLKLIKEVKHVRHSKGKYYIGAEFTPTADFTGGSWYVDGKLDT</sequence>
<comment type="similarity">
    <text evidence="2">Belongs to the eukaryotic RPC34/RPC39 RNA polymerase subunit family.</text>
</comment>
<evidence type="ECO:0000256" key="3">
    <source>
        <dbReference type="ARBA" id="ARBA00022478"/>
    </source>
</evidence>
<dbReference type="SUPFAM" id="SSF46785">
    <property type="entry name" value="Winged helix' DNA-binding domain"/>
    <property type="match status" value="1"/>
</dbReference>
<comment type="caution">
    <text evidence="6">The sequence shown here is derived from an EMBL/GenBank/DDBJ whole genome shotgun (WGS) entry which is preliminary data.</text>
</comment>
<dbReference type="InterPro" id="IPR007832">
    <property type="entry name" value="RNA_pol_Rpc34"/>
</dbReference>
<dbReference type="GO" id="GO:0005666">
    <property type="term" value="C:RNA polymerase III complex"/>
    <property type="evidence" value="ECO:0007669"/>
    <property type="project" value="InterPro"/>
</dbReference>
<protein>
    <submittedName>
        <fullName evidence="6">DNA-directed RNA polymerase III subunit RPC6</fullName>
    </submittedName>
</protein>
<feature type="non-terminal residue" evidence="6">
    <location>
        <position position="100"/>
    </location>
</feature>
<comment type="subcellular location">
    <subcellularLocation>
        <location evidence="1">Nucleus</location>
    </subcellularLocation>
</comment>
<dbReference type="AlphaFoldDB" id="A0A699J0M1"/>
<evidence type="ECO:0000256" key="5">
    <source>
        <dbReference type="ARBA" id="ARBA00023242"/>
    </source>
</evidence>